<evidence type="ECO:0000313" key="1">
    <source>
        <dbReference type="EnsemblProtists" id="EOD05653"/>
    </source>
</evidence>
<protein>
    <recommendedName>
        <fullName evidence="3">Senescence domain-containing protein</fullName>
    </recommendedName>
</protein>
<evidence type="ECO:0008006" key="3">
    <source>
        <dbReference type="Google" id="ProtNLM"/>
    </source>
</evidence>
<proteinExistence type="predicted"/>
<keyword evidence="2" id="KW-1185">Reference proteome</keyword>
<dbReference type="KEGG" id="ehx:EMIHUDRAFT_220123"/>
<organism evidence="1 2">
    <name type="scientific">Emiliania huxleyi (strain CCMP1516)</name>
    <dbReference type="NCBI Taxonomy" id="280463"/>
    <lineage>
        <taxon>Eukaryota</taxon>
        <taxon>Haptista</taxon>
        <taxon>Haptophyta</taxon>
        <taxon>Prymnesiophyceae</taxon>
        <taxon>Isochrysidales</taxon>
        <taxon>Noelaerhabdaceae</taxon>
        <taxon>Emiliania</taxon>
    </lineage>
</organism>
<dbReference type="GeneID" id="17251745"/>
<accession>A0A0D3I318</accession>
<sequence length="89" mass="9184">MQARWDDAKNYTTNIQIIFSFCDVPAKATATAVKHGCEVTAKTVKGGAEKGATTVKNGVASAQAVVAAAVRLDGNEGMTARGRRNSTGA</sequence>
<reference evidence="1" key="2">
    <citation type="submission" date="2024-10" db="UniProtKB">
        <authorList>
            <consortium name="EnsemblProtists"/>
        </authorList>
    </citation>
    <scope>IDENTIFICATION</scope>
</reference>
<evidence type="ECO:0000313" key="2">
    <source>
        <dbReference type="Proteomes" id="UP000013827"/>
    </source>
</evidence>
<name>A0A0D3I318_EMIH1</name>
<dbReference type="EnsemblProtists" id="EOD05653">
    <property type="protein sequence ID" value="EOD05653"/>
    <property type="gene ID" value="EMIHUDRAFT_220123"/>
</dbReference>
<dbReference type="PaxDb" id="2903-EOD05653"/>
<dbReference type="AlphaFoldDB" id="A0A0D3I318"/>
<dbReference type="HOGENOM" id="CLU_2459437_0_0_1"/>
<dbReference type="Proteomes" id="UP000013827">
    <property type="component" value="Unassembled WGS sequence"/>
</dbReference>
<reference evidence="2" key="1">
    <citation type="journal article" date="2013" name="Nature">
        <title>Pan genome of the phytoplankton Emiliania underpins its global distribution.</title>
        <authorList>
            <person name="Read B.A."/>
            <person name="Kegel J."/>
            <person name="Klute M.J."/>
            <person name="Kuo A."/>
            <person name="Lefebvre S.C."/>
            <person name="Maumus F."/>
            <person name="Mayer C."/>
            <person name="Miller J."/>
            <person name="Monier A."/>
            <person name="Salamov A."/>
            <person name="Young J."/>
            <person name="Aguilar M."/>
            <person name="Claverie J.M."/>
            <person name="Frickenhaus S."/>
            <person name="Gonzalez K."/>
            <person name="Herman E.K."/>
            <person name="Lin Y.C."/>
            <person name="Napier J."/>
            <person name="Ogata H."/>
            <person name="Sarno A.F."/>
            <person name="Shmutz J."/>
            <person name="Schroeder D."/>
            <person name="de Vargas C."/>
            <person name="Verret F."/>
            <person name="von Dassow P."/>
            <person name="Valentin K."/>
            <person name="Van de Peer Y."/>
            <person name="Wheeler G."/>
            <person name="Dacks J.B."/>
            <person name="Delwiche C.F."/>
            <person name="Dyhrman S.T."/>
            <person name="Glockner G."/>
            <person name="John U."/>
            <person name="Richards T."/>
            <person name="Worden A.Z."/>
            <person name="Zhang X."/>
            <person name="Grigoriev I.V."/>
            <person name="Allen A.E."/>
            <person name="Bidle K."/>
            <person name="Borodovsky M."/>
            <person name="Bowler C."/>
            <person name="Brownlee C."/>
            <person name="Cock J.M."/>
            <person name="Elias M."/>
            <person name="Gladyshev V.N."/>
            <person name="Groth M."/>
            <person name="Guda C."/>
            <person name="Hadaegh A."/>
            <person name="Iglesias-Rodriguez M.D."/>
            <person name="Jenkins J."/>
            <person name="Jones B.M."/>
            <person name="Lawson T."/>
            <person name="Leese F."/>
            <person name="Lindquist E."/>
            <person name="Lobanov A."/>
            <person name="Lomsadze A."/>
            <person name="Malik S.B."/>
            <person name="Marsh M.E."/>
            <person name="Mackinder L."/>
            <person name="Mock T."/>
            <person name="Mueller-Roeber B."/>
            <person name="Pagarete A."/>
            <person name="Parker M."/>
            <person name="Probert I."/>
            <person name="Quesneville H."/>
            <person name="Raines C."/>
            <person name="Rensing S.A."/>
            <person name="Riano-Pachon D.M."/>
            <person name="Richier S."/>
            <person name="Rokitta S."/>
            <person name="Shiraiwa Y."/>
            <person name="Soanes D.M."/>
            <person name="van der Giezen M."/>
            <person name="Wahlund T.M."/>
            <person name="Williams B."/>
            <person name="Wilson W."/>
            <person name="Wolfe G."/>
            <person name="Wurch L.L."/>
        </authorList>
    </citation>
    <scope>NUCLEOTIDE SEQUENCE</scope>
</reference>
<dbReference type="RefSeq" id="XP_005758082.1">
    <property type="nucleotide sequence ID" value="XM_005758025.1"/>
</dbReference>